<evidence type="ECO:0000256" key="7">
    <source>
        <dbReference type="ARBA" id="ARBA00022723"/>
    </source>
</evidence>
<proteinExistence type="predicted"/>
<evidence type="ECO:0000256" key="12">
    <source>
        <dbReference type="ARBA" id="ARBA00030514"/>
    </source>
</evidence>
<keyword evidence="5 14" id="KW-0813">Transport</keyword>
<feature type="domain" description="4Fe-4S ferredoxin-type" evidence="16">
    <location>
        <begin position="577"/>
        <end position="606"/>
    </location>
</feature>
<accession>A0A1C7I9F1</accession>
<dbReference type="PANTHER" id="PTHR43710:SF7">
    <property type="entry name" value="INDOLEPYRUVATE OXIDOREDUCTASE SUBUNIT IORA"/>
    <property type="match status" value="1"/>
</dbReference>
<comment type="catalytic activity">
    <reaction evidence="13 14">
        <text>indole-3-pyruvate + 2 oxidized [2Fe-2S]-[ferredoxin] + CoA = (indol-3-yl)acetyl-CoA + 2 reduced [2Fe-2S]-[ferredoxin] + CO2 + H(+)</text>
        <dbReference type="Rhea" id="RHEA:12645"/>
        <dbReference type="Rhea" id="RHEA-COMP:10000"/>
        <dbReference type="Rhea" id="RHEA-COMP:10001"/>
        <dbReference type="ChEBI" id="CHEBI:15378"/>
        <dbReference type="ChEBI" id="CHEBI:16526"/>
        <dbReference type="ChEBI" id="CHEBI:17640"/>
        <dbReference type="ChEBI" id="CHEBI:33737"/>
        <dbReference type="ChEBI" id="CHEBI:33738"/>
        <dbReference type="ChEBI" id="CHEBI:57271"/>
        <dbReference type="ChEBI" id="CHEBI:57287"/>
        <dbReference type="EC" id="1.2.7.8"/>
    </reaction>
</comment>
<dbReference type="Pfam" id="PF02775">
    <property type="entry name" value="TPP_enzyme_C"/>
    <property type="match status" value="1"/>
</dbReference>
<evidence type="ECO:0000259" key="16">
    <source>
        <dbReference type="PROSITE" id="PS51379"/>
    </source>
</evidence>
<dbReference type="Gene3D" id="3.40.50.970">
    <property type="match status" value="2"/>
</dbReference>
<feature type="binding site" evidence="15">
    <location>
        <position position="560"/>
    </location>
    <ligand>
        <name>[4Fe-4S] cluster</name>
        <dbReference type="ChEBI" id="CHEBI:49883"/>
        <label>1</label>
    </ligand>
</feature>
<evidence type="ECO:0000256" key="13">
    <source>
        <dbReference type="ARBA" id="ARBA00048332"/>
    </source>
</evidence>
<dbReference type="AlphaFoldDB" id="A0A1C7I9F1"/>
<comment type="cofactor">
    <cofactor evidence="14 15">
        <name>[4Fe-4S] cluster</name>
        <dbReference type="ChEBI" id="CHEBI:49883"/>
    </cofactor>
    <text evidence="14 15">Binds 2 [4Fe-4S] clusters. In this family the first cluster has a non-standard and varying [4Fe-4S] binding motif CX(2)CX(2)CX(4-5)CP.</text>
</comment>
<feature type="binding site" evidence="15">
    <location>
        <position position="586"/>
    </location>
    <ligand>
        <name>[4Fe-4S] cluster</name>
        <dbReference type="ChEBI" id="CHEBI:49883"/>
        <label>2</label>
    </ligand>
</feature>
<dbReference type="SUPFAM" id="SSF54862">
    <property type="entry name" value="4Fe-4S ferredoxins"/>
    <property type="match status" value="1"/>
</dbReference>
<keyword evidence="11 14" id="KW-0411">Iron-sulfur</keyword>
<feature type="binding site" evidence="15">
    <location>
        <position position="554"/>
    </location>
    <ligand>
        <name>[4Fe-4S] cluster</name>
        <dbReference type="ChEBI" id="CHEBI:49883"/>
        <label>1</label>
    </ligand>
</feature>
<dbReference type="CDD" id="cd07034">
    <property type="entry name" value="TPP_PYR_PFOR_IOR-alpha_like"/>
    <property type="match status" value="1"/>
</dbReference>
<organism evidence="17 18">
    <name type="scientific">Blautia pseudococcoides</name>
    <dbReference type="NCBI Taxonomy" id="1796616"/>
    <lineage>
        <taxon>Bacteria</taxon>
        <taxon>Bacillati</taxon>
        <taxon>Bacillota</taxon>
        <taxon>Clostridia</taxon>
        <taxon>Lachnospirales</taxon>
        <taxon>Lachnospiraceae</taxon>
        <taxon>Blautia</taxon>
    </lineage>
</organism>
<reference evidence="17" key="1">
    <citation type="submission" date="2017-04" db="EMBL/GenBank/DDBJ databases">
        <title>Complete Genome Sequences of Twelve Strains of a Stable Defined Moderately Diverse Mouse Microbiota 2 (sDMDMm2).</title>
        <authorList>
            <person name="Uchimura Y."/>
            <person name="Wyss M."/>
            <person name="Brugiroux S."/>
            <person name="Limenitakis J.P."/>
            <person name="Stecher B."/>
            <person name="McCoy K.D."/>
            <person name="Macpherson A.J."/>
        </authorList>
    </citation>
    <scope>NUCLEOTIDE SEQUENCE</scope>
    <source>
        <strain evidence="17">YL58</strain>
    </source>
</reference>
<feature type="binding site" evidence="15">
    <location>
        <position position="589"/>
    </location>
    <ligand>
        <name>[4Fe-4S] cluster</name>
        <dbReference type="ChEBI" id="CHEBI:49883"/>
        <label>2</label>
    </ligand>
</feature>
<feature type="domain" description="4Fe-4S ferredoxin-type" evidence="16">
    <location>
        <begin position="545"/>
        <end position="573"/>
    </location>
</feature>
<dbReference type="OrthoDB" id="9804603at2"/>
<dbReference type="SUPFAM" id="SSF52518">
    <property type="entry name" value="Thiamin diphosphate-binding fold (THDP-binding)"/>
    <property type="match status" value="2"/>
</dbReference>
<dbReference type="PIRSF" id="PIRSF006439">
    <property type="entry name" value="Indolepyruvate_ferr_oxidored"/>
    <property type="match status" value="1"/>
</dbReference>
<evidence type="ECO:0000313" key="17">
    <source>
        <dbReference type="EMBL" id="ANU76286.2"/>
    </source>
</evidence>
<evidence type="ECO:0000256" key="5">
    <source>
        <dbReference type="ARBA" id="ARBA00022448"/>
    </source>
</evidence>
<dbReference type="InterPro" id="IPR002880">
    <property type="entry name" value="Pyrv_Fd/Flavodoxin_OxRdtase_N"/>
</dbReference>
<evidence type="ECO:0000256" key="10">
    <source>
        <dbReference type="ARBA" id="ARBA00023004"/>
    </source>
</evidence>
<evidence type="ECO:0000256" key="1">
    <source>
        <dbReference type="ARBA" id="ARBA00002995"/>
    </source>
</evidence>
<dbReference type="InterPro" id="IPR017896">
    <property type="entry name" value="4Fe4S_Fe-S-bd"/>
</dbReference>
<evidence type="ECO:0000256" key="3">
    <source>
        <dbReference type="ARBA" id="ARBA00012812"/>
    </source>
</evidence>
<dbReference type="EC" id="1.2.7.8" evidence="3 14"/>
<feature type="binding site" evidence="15">
    <location>
        <position position="565"/>
    </location>
    <ligand>
        <name>[4Fe-4S] cluster</name>
        <dbReference type="ChEBI" id="CHEBI:49883"/>
        <label>2</label>
    </ligand>
</feature>
<keyword evidence="9 14" id="KW-0560">Oxidoreductase</keyword>
<keyword evidence="8 14" id="KW-0249">Electron transport</keyword>
<dbReference type="SUPFAM" id="SSF52922">
    <property type="entry name" value="TK C-terminal domain-like"/>
    <property type="match status" value="1"/>
</dbReference>
<dbReference type="GO" id="GO:0030976">
    <property type="term" value="F:thiamine pyrophosphate binding"/>
    <property type="evidence" value="ECO:0007669"/>
    <property type="project" value="InterPro"/>
</dbReference>
<dbReference type="InterPro" id="IPR009014">
    <property type="entry name" value="Transketo_C/PFOR_II"/>
</dbReference>
<evidence type="ECO:0000313" key="18">
    <source>
        <dbReference type="Proteomes" id="UP000092574"/>
    </source>
</evidence>
<dbReference type="GO" id="GO:0046872">
    <property type="term" value="F:metal ion binding"/>
    <property type="evidence" value="ECO:0007669"/>
    <property type="project" value="UniProtKB-UniRule"/>
</dbReference>
<evidence type="ECO:0000256" key="11">
    <source>
        <dbReference type="ARBA" id="ARBA00023014"/>
    </source>
</evidence>
<evidence type="ECO:0000256" key="6">
    <source>
        <dbReference type="ARBA" id="ARBA00022485"/>
    </source>
</evidence>
<dbReference type="Pfam" id="PF01855">
    <property type="entry name" value="POR_N"/>
    <property type="match status" value="1"/>
</dbReference>
<keyword evidence="6 14" id="KW-0004">4Fe-4S</keyword>
<dbReference type="KEGG" id="byl:A4V09_11220"/>
<keyword evidence="10 14" id="KW-0408">Iron</keyword>
<dbReference type="STRING" id="1796616.A4V09_11220"/>
<dbReference type="GO" id="GO:0051539">
    <property type="term" value="F:4 iron, 4 sulfur cluster binding"/>
    <property type="evidence" value="ECO:0007669"/>
    <property type="project" value="UniProtKB-UniRule"/>
</dbReference>
<dbReference type="Gene3D" id="3.30.70.20">
    <property type="match status" value="1"/>
</dbReference>
<comment type="subunit">
    <text evidence="2">Heterodimer of the IorA and IorB subunits.</text>
</comment>
<dbReference type="InterPro" id="IPR045025">
    <property type="entry name" value="HACL1-like"/>
</dbReference>
<evidence type="ECO:0000256" key="4">
    <source>
        <dbReference type="ARBA" id="ARBA00017710"/>
    </source>
</evidence>
<dbReference type="Proteomes" id="UP000092574">
    <property type="component" value="Chromosome"/>
</dbReference>
<keyword evidence="18" id="KW-1185">Reference proteome</keyword>
<dbReference type="InterPro" id="IPR017721">
    <property type="entry name" value="IorA"/>
</dbReference>
<feature type="binding site" evidence="15">
    <location>
        <position position="596"/>
    </location>
    <ligand>
        <name>[4Fe-4S] cluster</name>
        <dbReference type="ChEBI" id="CHEBI:49883"/>
        <label>1</label>
    </ligand>
</feature>
<dbReference type="EMBL" id="CP015405">
    <property type="protein sequence ID" value="ANU76286.2"/>
    <property type="molecule type" value="Genomic_DNA"/>
</dbReference>
<dbReference type="GO" id="GO:0043805">
    <property type="term" value="F:indolepyruvate ferredoxin oxidoreductase activity"/>
    <property type="evidence" value="ECO:0007669"/>
    <property type="project" value="UniProtKB-UniRule"/>
</dbReference>
<evidence type="ECO:0000256" key="2">
    <source>
        <dbReference type="ARBA" id="ARBA00011238"/>
    </source>
</evidence>
<dbReference type="PROSITE" id="PS51379">
    <property type="entry name" value="4FE4S_FER_2"/>
    <property type="match status" value="2"/>
</dbReference>
<evidence type="ECO:0000256" key="8">
    <source>
        <dbReference type="ARBA" id="ARBA00022982"/>
    </source>
</evidence>
<feature type="binding site" evidence="15">
    <location>
        <position position="557"/>
    </location>
    <ligand>
        <name>[4Fe-4S] cluster</name>
        <dbReference type="ChEBI" id="CHEBI:49883"/>
        <label>1</label>
    </ligand>
</feature>
<evidence type="ECO:0000256" key="9">
    <source>
        <dbReference type="ARBA" id="ARBA00023002"/>
    </source>
</evidence>
<comment type="function">
    <text evidence="1 14">Catalyzes the ferredoxin-dependent oxidative decarboxylation of arylpyruvates.</text>
</comment>
<gene>
    <name evidence="17" type="ORF">A4V09_11220</name>
</gene>
<evidence type="ECO:0000256" key="14">
    <source>
        <dbReference type="PIRNR" id="PIRNR006439"/>
    </source>
</evidence>
<dbReference type="PANTHER" id="PTHR43710">
    <property type="entry name" value="2-HYDROXYACYL-COA LYASE"/>
    <property type="match status" value="1"/>
</dbReference>
<sequence length="607" mass="67940">MGWKRRMFMKKFMMGYEAIAQACVENNVKFAAGFPGYPCIEIIECISKENNVYCEWSANEKVAFDAAVGASYAGKRAVLSMKTVGLNVAADSFYAVTGSRINGGMVIFICDDIGRLAADDMCDSREYALNAEIPLFSPGDAQEAYDYLKFAFIISEHYEVPVFYRLSSVVTHTGMAVNIADHSPKLCDKSFGTYRYFPKTITGSIAEMNKDSKLYKSFADAAIDISKRKENILNFINNFVLNRVEYNSKDIGFICTGTAYNYTKEVFPEASFLRLDVLWPLELDKIRNFFDNVKDVFVIEDGKCLIESRLRSLGCSVKNKNMFERKAEIYRLSPTYIKNEIYKYYGKPIDENIPNDDLPYRLPVNCAGCPHRNVFYVLKKLGVKVLGDSGCFTLNLFPPIANIHCFVCMGSGMGLGHGFSKGNKGGERVVAVCGDGGFLHSGINSLMNVCQNDGKGVYIILDNHGLAMTGGHNTPGTGKNINGETVKPFSIERFCEALKIDCTILDPYDLNLTEKVIEDKLSMDTPQIIIMRHACARRYPREAKYTLSINYNKCNGCGKCLEMNCLAMSRNEYSSQIKPVLNQKMCVSCGICEAVCDQKAFYKEETR</sequence>
<keyword evidence="7 14" id="KW-0479">Metal-binding</keyword>
<dbReference type="Gene3D" id="3.40.50.920">
    <property type="match status" value="1"/>
</dbReference>
<dbReference type="InterPro" id="IPR029061">
    <property type="entry name" value="THDP-binding"/>
</dbReference>
<evidence type="ECO:0000256" key="15">
    <source>
        <dbReference type="PIRSR" id="PIRSR006439-50"/>
    </source>
</evidence>
<protein>
    <recommendedName>
        <fullName evidence="4 14">Indolepyruvate oxidoreductase subunit IorA</fullName>
        <shortName evidence="14">IOR</shortName>
        <ecNumber evidence="3 14">1.2.7.8</ecNumber>
    </recommendedName>
    <alternativeName>
        <fullName evidence="12 14">Indolepyruvate ferredoxin oxidoreductase subunit alpha</fullName>
    </alternativeName>
</protein>
<name>A0A1C7I9F1_9FIRM</name>
<feature type="binding site" evidence="15">
    <location>
        <position position="592"/>
    </location>
    <ligand>
        <name>[4Fe-4S] cluster</name>
        <dbReference type="ChEBI" id="CHEBI:49883"/>
        <label>2</label>
    </ligand>
</feature>
<dbReference type="InterPro" id="IPR011766">
    <property type="entry name" value="TPP_enzyme_TPP-bd"/>
</dbReference>